<organism evidence="1 2">
    <name type="scientific">Ideonella azotifigens</name>
    <dbReference type="NCBI Taxonomy" id="513160"/>
    <lineage>
        <taxon>Bacteria</taxon>
        <taxon>Pseudomonadati</taxon>
        <taxon>Pseudomonadota</taxon>
        <taxon>Betaproteobacteria</taxon>
        <taxon>Burkholderiales</taxon>
        <taxon>Sphaerotilaceae</taxon>
        <taxon>Ideonella</taxon>
    </lineage>
</organism>
<gene>
    <name evidence="1" type="ORF">GCM10009107_64020</name>
</gene>
<keyword evidence="2" id="KW-1185">Reference proteome</keyword>
<evidence type="ECO:0000313" key="2">
    <source>
        <dbReference type="Proteomes" id="UP001500279"/>
    </source>
</evidence>
<dbReference type="Proteomes" id="UP001500279">
    <property type="component" value="Unassembled WGS sequence"/>
</dbReference>
<accession>A0ABP3VXZ0</accession>
<dbReference type="EMBL" id="BAAAEW010000055">
    <property type="protein sequence ID" value="GAA0771499.1"/>
    <property type="molecule type" value="Genomic_DNA"/>
</dbReference>
<name>A0ABP3VXZ0_9BURK</name>
<protein>
    <submittedName>
        <fullName evidence="1">Uncharacterized protein</fullName>
    </submittedName>
</protein>
<evidence type="ECO:0000313" key="1">
    <source>
        <dbReference type="EMBL" id="GAA0771499.1"/>
    </source>
</evidence>
<comment type="caution">
    <text evidence="1">The sequence shown here is derived from an EMBL/GenBank/DDBJ whole genome shotgun (WGS) entry which is preliminary data.</text>
</comment>
<proteinExistence type="predicted"/>
<reference evidence="2" key="1">
    <citation type="journal article" date="2019" name="Int. J. Syst. Evol. Microbiol.">
        <title>The Global Catalogue of Microorganisms (GCM) 10K type strain sequencing project: providing services to taxonomists for standard genome sequencing and annotation.</title>
        <authorList>
            <consortium name="The Broad Institute Genomics Platform"/>
            <consortium name="The Broad Institute Genome Sequencing Center for Infectious Disease"/>
            <person name="Wu L."/>
            <person name="Ma J."/>
        </authorList>
    </citation>
    <scope>NUCLEOTIDE SEQUENCE [LARGE SCALE GENOMIC DNA]</scope>
    <source>
        <strain evidence="2">JCM 15503</strain>
    </source>
</reference>
<sequence length="62" mass="6491">MAGSEKAPLGPAGDPGPAILQDFERLSLRVQPDELMRNCGDMTAACDLPPSAVPVIRQGSWG</sequence>